<keyword evidence="2" id="KW-1185">Reference proteome</keyword>
<evidence type="ECO:0008006" key="3">
    <source>
        <dbReference type="Google" id="ProtNLM"/>
    </source>
</evidence>
<protein>
    <recommendedName>
        <fullName evidence="3">Double-GTPase 2 domain-containing protein</fullName>
    </recommendedName>
</protein>
<evidence type="ECO:0000313" key="2">
    <source>
        <dbReference type="Proteomes" id="UP000502508"/>
    </source>
</evidence>
<reference evidence="1 2" key="1">
    <citation type="submission" date="2020-03" db="EMBL/GenBank/DDBJ databases">
        <title>Whole genome shotgun sequence of Phytohabitans flavus NBRC 107702.</title>
        <authorList>
            <person name="Komaki H."/>
            <person name="Tamura T."/>
        </authorList>
    </citation>
    <scope>NUCLEOTIDE SEQUENCE [LARGE SCALE GENOMIC DNA]</scope>
    <source>
        <strain evidence="1 2">NBRC 107702</strain>
    </source>
</reference>
<dbReference type="KEGG" id="pfla:Pflav_049690"/>
<sequence length="400" mass="44634">MHTPGCPFCYKRVRSSELAFQCLGKGGRNGDRCKPEHDAVRAHATGFSEPMLPVFPPPRGQQLYHQRKAECPDCGGETGVRACPHCHTPLSANFGGNSRLIAMVGAKGTGKTVYLTVLARELNAGLRRRFEADVRMSGDSQAGSQSPRQWLDQNVERLFTERQLFPTTPPAENGHRLPLVFQWRREHPRFARKPTYRTSFLSFYDTAGETLSSQPSTHDLEYIGAADALIVLLDPFMLPAARDRLNLPGSAIMSQESTVDVVHRVTENLRSAHGIPGGGRIKIPVAVVLAKMDAFFSALGSDHPLRQPPEATPYYDERLGQDTHKRVGELLSNWRGDDIDIHLKYSYEDFRYFFVSALGAPPNYDTATLEDEHGVQPFRVDEPLVWLLAKFGVVPTKDPR</sequence>
<reference evidence="1 2" key="2">
    <citation type="submission" date="2020-03" db="EMBL/GenBank/DDBJ databases">
        <authorList>
            <person name="Ichikawa N."/>
            <person name="Kimura A."/>
            <person name="Kitahashi Y."/>
            <person name="Uohara A."/>
        </authorList>
    </citation>
    <scope>NUCLEOTIDE SEQUENCE [LARGE SCALE GENOMIC DNA]</scope>
    <source>
        <strain evidence="1 2">NBRC 107702</strain>
    </source>
</reference>
<name>A0A6F8XXN8_9ACTN</name>
<evidence type="ECO:0000313" key="1">
    <source>
        <dbReference type="EMBL" id="BCB78559.1"/>
    </source>
</evidence>
<accession>A0A6F8XXN8</accession>
<proteinExistence type="predicted"/>
<dbReference type="EMBL" id="AP022870">
    <property type="protein sequence ID" value="BCB78559.1"/>
    <property type="molecule type" value="Genomic_DNA"/>
</dbReference>
<gene>
    <name evidence="1" type="ORF">Pflav_049690</name>
</gene>
<dbReference type="Proteomes" id="UP000502508">
    <property type="component" value="Chromosome"/>
</dbReference>
<organism evidence="1 2">
    <name type="scientific">Phytohabitans flavus</name>
    <dbReference type="NCBI Taxonomy" id="1076124"/>
    <lineage>
        <taxon>Bacteria</taxon>
        <taxon>Bacillati</taxon>
        <taxon>Actinomycetota</taxon>
        <taxon>Actinomycetes</taxon>
        <taxon>Micromonosporales</taxon>
        <taxon>Micromonosporaceae</taxon>
    </lineage>
</organism>
<dbReference type="AlphaFoldDB" id="A0A6F8XXN8"/>